<evidence type="ECO:0000313" key="6">
    <source>
        <dbReference type="Proteomes" id="UP001143480"/>
    </source>
</evidence>
<evidence type="ECO:0000256" key="1">
    <source>
        <dbReference type="ARBA" id="ARBA00023015"/>
    </source>
</evidence>
<dbReference type="PANTHER" id="PTHR46796">
    <property type="entry name" value="HTH-TYPE TRANSCRIPTIONAL ACTIVATOR RHAS-RELATED"/>
    <property type="match status" value="1"/>
</dbReference>
<dbReference type="InterPro" id="IPR050204">
    <property type="entry name" value="AraC_XylS_family_regulators"/>
</dbReference>
<name>A0A9W6NIX2_9ACTN</name>
<dbReference type="InterPro" id="IPR046532">
    <property type="entry name" value="DUF6597"/>
</dbReference>
<proteinExistence type="predicted"/>
<organism evidence="5 6">
    <name type="scientific">Dactylosporangium matsuzakiense</name>
    <dbReference type="NCBI Taxonomy" id="53360"/>
    <lineage>
        <taxon>Bacteria</taxon>
        <taxon>Bacillati</taxon>
        <taxon>Actinomycetota</taxon>
        <taxon>Actinomycetes</taxon>
        <taxon>Micromonosporales</taxon>
        <taxon>Micromonosporaceae</taxon>
        <taxon>Dactylosporangium</taxon>
    </lineage>
</organism>
<keyword evidence="2" id="KW-0238">DNA-binding</keyword>
<reference evidence="5" key="2">
    <citation type="submission" date="2023-01" db="EMBL/GenBank/DDBJ databases">
        <authorList>
            <person name="Sun Q."/>
            <person name="Evtushenko L."/>
        </authorList>
    </citation>
    <scope>NUCLEOTIDE SEQUENCE</scope>
    <source>
        <strain evidence="5">VKM Ac-1321</strain>
    </source>
</reference>
<comment type="caution">
    <text evidence="5">The sequence shown here is derived from an EMBL/GenBank/DDBJ whole genome shotgun (WGS) entry which is preliminary data.</text>
</comment>
<dbReference type="Proteomes" id="UP001143480">
    <property type="component" value="Unassembled WGS sequence"/>
</dbReference>
<keyword evidence="3" id="KW-0804">Transcription</keyword>
<protein>
    <submittedName>
        <fullName evidence="5">AraC family transcriptional regulator</fullName>
    </submittedName>
</protein>
<dbReference type="RefSeq" id="WP_261963898.1">
    <property type="nucleotide sequence ID" value="NZ_BAAAXA010000003.1"/>
</dbReference>
<sequence length="250" mass="28013">MRDPRSLHGAWASFQSHGFVEPAPALRCVVSRYWWARWDLTGQPDYVQLMVPYPNVQLTFSGDERWVRGVSRGRVTRALSGRGSVVGVAFRPGVFRRFLGAPVESITDLSVAADSIFPGAAHTTDIADIADLDEFLSRRLPAADPIGDEVAGWVDDIVATRELQRVDQLTGRYNVSERQLQRLFAEHVGVGPKWVLRRFRLHEVTERMAGRSAVDWAVLAADLGYADQAHLTRDFSNMFGEPPTIYAARY</sequence>
<evidence type="ECO:0000256" key="3">
    <source>
        <dbReference type="ARBA" id="ARBA00023163"/>
    </source>
</evidence>
<evidence type="ECO:0000256" key="2">
    <source>
        <dbReference type="ARBA" id="ARBA00023125"/>
    </source>
</evidence>
<dbReference type="Pfam" id="PF12833">
    <property type="entry name" value="HTH_18"/>
    <property type="match status" value="1"/>
</dbReference>
<feature type="domain" description="HTH araC/xylS-type" evidence="4">
    <location>
        <begin position="148"/>
        <end position="249"/>
    </location>
</feature>
<keyword evidence="1" id="KW-0805">Transcription regulation</keyword>
<accession>A0A9W6NIX2</accession>
<dbReference type="PROSITE" id="PS01124">
    <property type="entry name" value="HTH_ARAC_FAMILY_2"/>
    <property type="match status" value="1"/>
</dbReference>
<dbReference type="InterPro" id="IPR018060">
    <property type="entry name" value="HTH_AraC"/>
</dbReference>
<dbReference type="Pfam" id="PF20240">
    <property type="entry name" value="DUF6597"/>
    <property type="match status" value="1"/>
</dbReference>
<evidence type="ECO:0000313" key="5">
    <source>
        <dbReference type="EMBL" id="GLK98420.1"/>
    </source>
</evidence>
<dbReference type="EMBL" id="BSFP01000001">
    <property type="protein sequence ID" value="GLK98420.1"/>
    <property type="molecule type" value="Genomic_DNA"/>
</dbReference>
<dbReference type="AlphaFoldDB" id="A0A9W6NIX2"/>
<dbReference type="SMART" id="SM00342">
    <property type="entry name" value="HTH_ARAC"/>
    <property type="match status" value="1"/>
</dbReference>
<dbReference type="GO" id="GO:0043565">
    <property type="term" value="F:sequence-specific DNA binding"/>
    <property type="evidence" value="ECO:0007669"/>
    <property type="project" value="InterPro"/>
</dbReference>
<dbReference type="GO" id="GO:0003700">
    <property type="term" value="F:DNA-binding transcription factor activity"/>
    <property type="evidence" value="ECO:0007669"/>
    <property type="project" value="InterPro"/>
</dbReference>
<evidence type="ECO:0000259" key="4">
    <source>
        <dbReference type="PROSITE" id="PS01124"/>
    </source>
</evidence>
<dbReference type="Gene3D" id="1.10.10.60">
    <property type="entry name" value="Homeodomain-like"/>
    <property type="match status" value="1"/>
</dbReference>
<keyword evidence="6" id="KW-1185">Reference proteome</keyword>
<gene>
    <name evidence="5" type="ORF">GCM10017581_001610</name>
</gene>
<reference evidence="5" key="1">
    <citation type="journal article" date="2014" name="Int. J. Syst. Evol. Microbiol.">
        <title>Complete genome sequence of Corynebacterium casei LMG S-19264T (=DSM 44701T), isolated from a smear-ripened cheese.</title>
        <authorList>
            <consortium name="US DOE Joint Genome Institute (JGI-PGF)"/>
            <person name="Walter F."/>
            <person name="Albersmeier A."/>
            <person name="Kalinowski J."/>
            <person name="Ruckert C."/>
        </authorList>
    </citation>
    <scope>NUCLEOTIDE SEQUENCE</scope>
    <source>
        <strain evidence="5">VKM Ac-1321</strain>
    </source>
</reference>